<accession>A0ACC0AU36</accession>
<dbReference type="EMBL" id="CM044705">
    <property type="protein sequence ID" value="KAI5663497.1"/>
    <property type="molecule type" value="Genomic_DNA"/>
</dbReference>
<sequence length="188" mass="21333">MWPEGEGVKLDPPRAFEQARRPKKYKNDKLMKGLTEEKTKEKSDHSLQKFVAKLDIIKDHIHIWFLDHKMQMRMQEREHSTTIGSPNARAQQQVESPNTRVKHIVEQLDKSLGSIWTTQNEAPSHAAASNAAPSNAVQGTTSTVDPSDDTPQQMRKNTNKQSKAQKSLNDFGKAGFVMYERGTNTHLK</sequence>
<dbReference type="Proteomes" id="UP001060085">
    <property type="component" value="Linkage Group LG05"/>
</dbReference>
<keyword evidence="2" id="KW-1185">Reference proteome</keyword>
<proteinExistence type="predicted"/>
<organism evidence="1 2">
    <name type="scientific">Catharanthus roseus</name>
    <name type="common">Madagascar periwinkle</name>
    <name type="synonym">Vinca rosea</name>
    <dbReference type="NCBI Taxonomy" id="4058"/>
    <lineage>
        <taxon>Eukaryota</taxon>
        <taxon>Viridiplantae</taxon>
        <taxon>Streptophyta</taxon>
        <taxon>Embryophyta</taxon>
        <taxon>Tracheophyta</taxon>
        <taxon>Spermatophyta</taxon>
        <taxon>Magnoliopsida</taxon>
        <taxon>eudicotyledons</taxon>
        <taxon>Gunneridae</taxon>
        <taxon>Pentapetalae</taxon>
        <taxon>asterids</taxon>
        <taxon>lamiids</taxon>
        <taxon>Gentianales</taxon>
        <taxon>Apocynaceae</taxon>
        <taxon>Rauvolfioideae</taxon>
        <taxon>Vinceae</taxon>
        <taxon>Catharanthinae</taxon>
        <taxon>Catharanthus</taxon>
    </lineage>
</organism>
<name>A0ACC0AU36_CATRO</name>
<comment type="caution">
    <text evidence="1">The sequence shown here is derived from an EMBL/GenBank/DDBJ whole genome shotgun (WGS) entry which is preliminary data.</text>
</comment>
<evidence type="ECO:0000313" key="2">
    <source>
        <dbReference type="Proteomes" id="UP001060085"/>
    </source>
</evidence>
<reference evidence="2" key="1">
    <citation type="journal article" date="2023" name="Nat. Plants">
        <title>Single-cell RNA sequencing provides a high-resolution roadmap for understanding the multicellular compartmentation of specialized metabolism.</title>
        <authorList>
            <person name="Sun S."/>
            <person name="Shen X."/>
            <person name="Li Y."/>
            <person name="Li Y."/>
            <person name="Wang S."/>
            <person name="Li R."/>
            <person name="Zhang H."/>
            <person name="Shen G."/>
            <person name="Guo B."/>
            <person name="Wei J."/>
            <person name="Xu J."/>
            <person name="St-Pierre B."/>
            <person name="Chen S."/>
            <person name="Sun C."/>
        </authorList>
    </citation>
    <scope>NUCLEOTIDE SEQUENCE [LARGE SCALE GENOMIC DNA]</scope>
</reference>
<protein>
    <submittedName>
        <fullName evidence="1">Uncharacterized protein</fullName>
    </submittedName>
</protein>
<evidence type="ECO:0000313" key="1">
    <source>
        <dbReference type="EMBL" id="KAI5663497.1"/>
    </source>
</evidence>
<gene>
    <name evidence="1" type="ORF">M9H77_22820</name>
</gene>